<feature type="transmembrane region" description="Helical" evidence="1">
    <location>
        <begin position="75"/>
        <end position="99"/>
    </location>
</feature>
<name>A0A8D8V8D7_9HEMI</name>
<dbReference type="EMBL" id="HBUF01318383">
    <property type="protein sequence ID" value="CAG6694448.1"/>
    <property type="molecule type" value="Transcribed_RNA"/>
</dbReference>
<sequence>MTDQKPYEFTLPERTFHTIDLKPTYVADSHVQEKFHAQLSAKNKVDFSNKTRCCCIQRPSWWYHTYPDGSQQIKWLSVASTIALACLVAFLIFLIVIFARYSQQIGEDLSNHEKH</sequence>
<dbReference type="EMBL" id="HBUF01359324">
    <property type="protein sequence ID" value="CAG6719753.1"/>
    <property type="molecule type" value="Transcribed_RNA"/>
</dbReference>
<accession>A0A8D8V8D7</accession>
<keyword evidence="1" id="KW-0472">Membrane</keyword>
<dbReference type="EMBL" id="HBUF01359319">
    <property type="protein sequence ID" value="CAG6719748.1"/>
    <property type="molecule type" value="Transcribed_RNA"/>
</dbReference>
<proteinExistence type="predicted"/>
<dbReference type="EMBL" id="HBUF01359321">
    <property type="protein sequence ID" value="CAG6719750.1"/>
    <property type="molecule type" value="Transcribed_RNA"/>
</dbReference>
<dbReference type="EMBL" id="HBUF01359322">
    <property type="protein sequence ID" value="CAG6719751.1"/>
    <property type="molecule type" value="Transcribed_RNA"/>
</dbReference>
<evidence type="ECO:0000313" key="2">
    <source>
        <dbReference type="EMBL" id="CAG6719753.1"/>
    </source>
</evidence>
<dbReference type="EMBL" id="HBUF01683586">
    <property type="protein sequence ID" value="CAG6792862.1"/>
    <property type="molecule type" value="Transcribed_RNA"/>
</dbReference>
<dbReference type="AlphaFoldDB" id="A0A8D8V8D7"/>
<keyword evidence="1" id="KW-1133">Transmembrane helix</keyword>
<dbReference type="EMBL" id="HBUF01318385">
    <property type="protein sequence ID" value="CAG6694450.1"/>
    <property type="molecule type" value="Transcribed_RNA"/>
</dbReference>
<dbReference type="EMBL" id="HBUF01683587">
    <property type="protein sequence ID" value="CAG6792864.1"/>
    <property type="molecule type" value="Transcribed_RNA"/>
</dbReference>
<dbReference type="EMBL" id="HBUF01359323">
    <property type="protein sequence ID" value="CAG6719752.1"/>
    <property type="molecule type" value="Transcribed_RNA"/>
</dbReference>
<dbReference type="EMBL" id="HBUF01318386">
    <property type="protein sequence ID" value="CAG6694451.1"/>
    <property type="molecule type" value="Transcribed_RNA"/>
</dbReference>
<dbReference type="EMBL" id="HBUF01359320">
    <property type="protein sequence ID" value="CAG6719749.1"/>
    <property type="molecule type" value="Transcribed_RNA"/>
</dbReference>
<dbReference type="EMBL" id="HBUF01318384">
    <property type="protein sequence ID" value="CAG6694449.1"/>
    <property type="molecule type" value="Transcribed_RNA"/>
</dbReference>
<keyword evidence="1" id="KW-0812">Transmembrane</keyword>
<dbReference type="EMBL" id="HBUF01683595">
    <property type="protein sequence ID" value="CAG6792882.1"/>
    <property type="molecule type" value="Transcribed_RNA"/>
</dbReference>
<dbReference type="EMBL" id="HBUF01318382">
    <property type="protein sequence ID" value="CAG6694447.1"/>
    <property type="molecule type" value="Transcribed_RNA"/>
</dbReference>
<reference evidence="2" key="1">
    <citation type="submission" date="2021-05" db="EMBL/GenBank/DDBJ databases">
        <authorList>
            <person name="Alioto T."/>
            <person name="Alioto T."/>
            <person name="Gomez Garrido J."/>
        </authorList>
    </citation>
    <scope>NUCLEOTIDE SEQUENCE</scope>
</reference>
<dbReference type="EMBL" id="HBUF01359325">
    <property type="protein sequence ID" value="CAG6719754.1"/>
    <property type="molecule type" value="Transcribed_RNA"/>
</dbReference>
<organism evidence="2">
    <name type="scientific">Cacopsylla melanoneura</name>
    <dbReference type="NCBI Taxonomy" id="428564"/>
    <lineage>
        <taxon>Eukaryota</taxon>
        <taxon>Metazoa</taxon>
        <taxon>Ecdysozoa</taxon>
        <taxon>Arthropoda</taxon>
        <taxon>Hexapoda</taxon>
        <taxon>Insecta</taxon>
        <taxon>Pterygota</taxon>
        <taxon>Neoptera</taxon>
        <taxon>Paraneoptera</taxon>
        <taxon>Hemiptera</taxon>
        <taxon>Sternorrhyncha</taxon>
        <taxon>Psylloidea</taxon>
        <taxon>Psyllidae</taxon>
        <taxon>Psyllinae</taxon>
        <taxon>Cacopsylla</taxon>
    </lineage>
</organism>
<dbReference type="EMBL" id="HBUF01683592">
    <property type="protein sequence ID" value="CAG6792875.1"/>
    <property type="molecule type" value="Transcribed_RNA"/>
</dbReference>
<dbReference type="EMBL" id="HBUF01683594">
    <property type="protein sequence ID" value="CAG6792879.1"/>
    <property type="molecule type" value="Transcribed_RNA"/>
</dbReference>
<protein>
    <submittedName>
        <fullName evidence="2">Uncharacterized protein</fullName>
    </submittedName>
</protein>
<dbReference type="EMBL" id="HBUF01683593">
    <property type="protein sequence ID" value="CAG6792877.1"/>
    <property type="molecule type" value="Transcribed_RNA"/>
</dbReference>
<dbReference type="EMBL" id="HBUF01683591">
    <property type="protein sequence ID" value="CAG6792873.1"/>
    <property type="molecule type" value="Transcribed_RNA"/>
</dbReference>
<dbReference type="EMBL" id="HBUF01683588">
    <property type="protein sequence ID" value="CAG6792866.1"/>
    <property type="molecule type" value="Transcribed_RNA"/>
</dbReference>
<evidence type="ECO:0000256" key="1">
    <source>
        <dbReference type="SAM" id="Phobius"/>
    </source>
</evidence>
<dbReference type="EMBL" id="HBUF01683589">
    <property type="protein sequence ID" value="CAG6792868.1"/>
    <property type="molecule type" value="Transcribed_RNA"/>
</dbReference>